<keyword evidence="6" id="KW-1185">Reference proteome</keyword>
<reference evidence="5 6" key="1">
    <citation type="submission" date="2018-05" db="EMBL/GenBank/DDBJ databases">
        <title>Rhodohalobacter halophilus gen. nov., sp. nov., a moderately halophilic member of the family Balneolaceae.</title>
        <authorList>
            <person name="Liu Z.-W."/>
        </authorList>
    </citation>
    <scope>NUCLEOTIDE SEQUENCE [LARGE SCALE GENOMIC DNA]</scope>
    <source>
        <strain evidence="5 6">8A47</strain>
    </source>
</reference>
<keyword evidence="3" id="KW-0812">Transmembrane</keyword>
<name>A0A316TUW5_9BACT</name>
<comment type="caution">
    <text evidence="5">The sequence shown here is derived from an EMBL/GenBank/DDBJ whole genome shotgun (WGS) entry which is preliminary data.</text>
</comment>
<dbReference type="GO" id="GO:0050830">
    <property type="term" value="P:defense response to Gram-positive bacterium"/>
    <property type="evidence" value="ECO:0007669"/>
    <property type="project" value="TreeGrafter"/>
</dbReference>
<organism evidence="5 6">
    <name type="scientific">Rhodohalobacter mucosus</name>
    <dbReference type="NCBI Taxonomy" id="2079485"/>
    <lineage>
        <taxon>Bacteria</taxon>
        <taxon>Pseudomonadati</taxon>
        <taxon>Balneolota</taxon>
        <taxon>Balneolia</taxon>
        <taxon>Balneolales</taxon>
        <taxon>Balneolaceae</taxon>
        <taxon>Rhodohalobacter</taxon>
    </lineage>
</organism>
<dbReference type="OrthoDB" id="1523598at2"/>
<evidence type="ECO:0000256" key="2">
    <source>
        <dbReference type="ARBA" id="ARBA00031262"/>
    </source>
</evidence>
<sequence>MPGTIQISSQLTYVRVRGLIGYFHEAAVKHNVPIALLLAIASRESNMGLNLDANWTGDSGHGIGIMQIDRRYHPEFTGRFANNDHQANIHYGAEFLSQLIRQFHGNLKPAVAAYNAGASRVRSAVSSGLSPDMVTTGKDYASDVLKRKQIIESMLGASKASSFTVMLFPMVLAGFLSYKFLTHKT</sequence>
<gene>
    <name evidence="5" type="ORF">DDZ15_09630</name>
</gene>
<evidence type="ECO:0000256" key="1">
    <source>
        <dbReference type="ARBA" id="ARBA00016485"/>
    </source>
</evidence>
<evidence type="ECO:0000259" key="4">
    <source>
        <dbReference type="Pfam" id="PF01464"/>
    </source>
</evidence>
<dbReference type="Gene3D" id="1.10.530.10">
    <property type="match status" value="1"/>
</dbReference>
<dbReference type="PANTHER" id="PTHR31698">
    <property type="entry name" value="LYSOZYME G FAMILY MEMBER"/>
    <property type="match status" value="1"/>
</dbReference>
<dbReference type="RefSeq" id="WP_109646897.1">
    <property type="nucleotide sequence ID" value="NZ_QGGB01000007.1"/>
</dbReference>
<dbReference type="InterPro" id="IPR008258">
    <property type="entry name" value="Transglycosylase_SLT_dom_1"/>
</dbReference>
<evidence type="ECO:0000256" key="3">
    <source>
        <dbReference type="SAM" id="Phobius"/>
    </source>
</evidence>
<feature type="domain" description="Transglycosylase SLT" evidence="4">
    <location>
        <begin position="22"/>
        <end position="126"/>
    </location>
</feature>
<accession>A0A316TUW5</accession>
<dbReference type="InterPro" id="IPR023346">
    <property type="entry name" value="Lysozyme-like_dom_sf"/>
</dbReference>
<dbReference type="PANTHER" id="PTHR31698:SF8">
    <property type="entry name" value="LYSOZYME G-RELATED"/>
    <property type="match status" value="1"/>
</dbReference>
<dbReference type="GO" id="GO:0003796">
    <property type="term" value="F:lysozyme activity"/>
    <property type="evidence" value="ECO:0007669"/>
    <property type="project" value="TreeGrafter"/>
</dbReference>
<dbReference type="GO" id="GO:0005576">
    <property type="term" value="C:extracellular region"/>
    <property type="evidence" value="ECO:0007669"/>
    <property type="project" value="TreeGrafter"/>
</dbReference>
<dbReference type="Proteomes" id="UP000245533">
    <property type="component" value="Unassembled WGS sequence"/>
</dbReference>
<keyword evidence="3" id="KW-0472">Membrane</keyword>
<evidence type="ECO:0000313" key="5">
    <source>
        <dbReference type="EMBL" id="PWN06104.1"/>
    </source>
</evidence>
<dbReference type="SUPFAM" id="SSF53955">
    <property type="entry name" value="Lysozyme-like"/>
    <property type="match status" value="1"/>
</dbReference>
<feature type="transmembrane region" description="Helical" evidence="3">
    <location>
        <begin position="163"/>
        <end position="181"/>
    </location>
</feature>
<protein>
    <recommendedName>
        <fullName evidence="1">Lysozyme g</fullName>
    </recommendedName>
    <alternativeName>
        <fullName evidence="2">1,4-beta-N-acetylmuramidase</fullName>
    </alternativeName>
</protein>
<keyword evidence="3" id="KW-1133">Transmembrane helix</keyword>
<dbReference type="EMBL" id="QGGB01000007">
    <property type="protein sequence ID" value="PWN06104.1"/>
    <property type="molecule type" value="Genomic_DNA"/>
</dbReference>
<dbReference type="Pfam" id="PF01464">
    <property type="entry name" value="SLT"/>
    <property type="match status" value="1"/>
</dbReference>
<dbReference type="AlphaFoldDB" id="A0A316TUW5"/>
<proteinExistence type="predicted"/>
<evidence type="ECO:0000313" key="6">
    <source>
        <dbReference type="Proteomes" id="UP000245533"/>
    </source>
</evidence>